<reference evidence="1" key="1">
    <citation type="submission" date="2007-04" db="EMBL/GenBank/DDBJ databases">
        <authorList>
            <consortium name="The Broad Institute Genome Sequencing Platform"/>
            <person name="Birren B."/>
            <person name="Lander E."/>
            <person name="Galagan J."/>
            <person name="Nusbaum C."/>
            <person name="Devon K."/>
            <person name="Ma L.-J."/>
            <person name="Jaffe D."/>
            <person name="Butler J."/>
            <person name="Alvarez P."/>
            <person name="Gnerre S."/>
            <person name="Grabherr M."/>
            <person name="Kleber M."/>
            <person name="Mauceli E."/>
            <person name="Brockman W."/>
            <person name="MacCallum I.A."/>
            <person name="Young S."/>
            <person name="LaButti K."/>
            <person name="DeCaprio D."/>
            <person name="Crawford M."/>
            <person name="Koehrsen M."/>
            <person name="Engels R."/>
            <person name="Montgomery P."/>
            <person name="Pearson M."/>
            <person name="Howarth C."/>
            <person name="Larson L."/>
            <person name="White J."/>
            <person name="O'Leary S."/>
            <person name="Kodira C."/>
            <person name="Zeng Q."/>
            <person name="Yandava C."/>
            <person name="Alvarado L."/>
            <person name="Kistler C."/>
            <person name="Shim W.-B."/>
            <person name="Kang S."/>
            <person name="Woloshuk C."/>
        </authorList>
    </citation>
    <scope>NUCLEOTIDE SEQUENCE</scope>
    <source>
        <strain evidence="1">4287</strain>
    </source>
</reference>
<sequence>MADYLIYSVMKLMMDGSRSVIEVYDELRIHKFLNMVLASSGEIWAF</sequence>
<dbReference type="AlphaFoldDB" id="A0A0J9U7V4"/>
<dbReference type="VEuPathDB" id="FungiDB:FOXG_17933"/>
<reference evidence="1" key="2">
    <citation type="journal article" date="2010" name="Nature">
        <title>Comparative genomics reveals mobile pathogenicity chromosomes in Fusarium.</title>
        <authorList>
            <person name="Ma L.J."/>
            <person name="van der Does H.C."/>
            <person name="Borkovich K.A."/>
            <person name="Coleman J.J."/>
            <person name="Daboussi M.J."/>
            <person name="Di Pietro A."/>
            <person name="Dufresne M."/>
            <person name="Freitag M."/>
            <person name="Grabherr M."/>
            <person name="Henrissat B."/>
            <person name="Houterman P.M."/>
            <person name="Kang S."/>
            <person name="Shim W.B."/>
            <person name="Woloshuk C."/>
            <person name="Xie X."/>
            <person name="Xu J.R."/>
            <person name="Antoniw J."/>
            <person name="Baker S.E."/>
            <person name="Bluhm B.H."/>
            <person name="Breakspear A."/>
            <person name="Brown D.W."/>
            <person name="Butchko R.A."/>
            <person name="Chapman S."/>
            <person name="Coulson R."/>
            <person name="Coutinho P.M."/>
            <person name="Danchin E.G."/>
            <person name="Diener A."/>
            <person name="Gale L.R."/>
            <person name="Gardiner D.M."/>
            <person name="Goff S."/>
            <person name="Hammond-Kosack K.E."/>
            <person name="Hilburn K."/>
            <person name="Hua-Van A."/>
            <person name="Jonkers W."/>
            <person name="Kazan K."/>
            <person name="Kodira C.D."/>
            <person name="Koehrsen M."/>
            <person name="Kumar L."/>
            <person name="Lee Y.H."/>
            <person name="Li L."/>
            <person name="Manners J.M."/>
            <person name="Miranda-Saavedra D."/>
            <person name="Mukherjee M."/>
            <person name="Park G."/>
            <person name="Park J."/>
            <person name="Park S.Y."/>
            <person name="Proctor R.H."/>
            <person name="Regev A."/>
            <person name="Ruiz-Roldan M.C."/>
            <person name="Sain D."/>
            <person name="Sakthikumar S."/>
            <person name="Sykes S."/>
            <person name="Schwartz D.C."/>
            <person name="Turgeon B.G."/>
            <person name="Wapinski I."/>
            <person name="Yoder O."/>
            <person name="Young S."/>
            <person name="Zeng Q."/>
            <person name="Zhou S."/>
            <person name="Galagan J."/>
            <person name="Cuomo C.A."/>
            <person name="Kistler H.C."/>
            <person name="Rep M."/>
        </authorList>
    </citation>
    <scope>NUCLEOTIDE SEQUENCE [LARGE SCALE GENOMIC DNA]</scope>
    <source>
        <strain evidence="1">4287</strain>
    </source>
</reference>
<organism evidence="1 2">
    <name type="scientific">Fusarium oxysporum f. sp. lycopersici (strain 4287 / CBS 123668 / FGSC 9935 / NRRL 34936)</name>
    <name type="common">Fusarium vascular wilt of tomato</name>
    <dbReference type="NCBI Taxonomy" id="426428"/>
    <lineage>
        <taxon>Eukaryota</taxon>
        <taxon>Fungi</taxon>
        <taxon>Dikarya</taxon>
        <taxon>Ascomycota</taxon>
        <taxon>Pezizomycotina</taxon>
        <taxon>Sordariomycetes</taxon>
        <taxon>Hypocreomycetidae</taxon>
        <taxon>Hypocreales</taxon>
        <taxon>Nectriaceae</taxon>
        <taxon>Fusarium</taxon>
        <taxon>Fusarium oxysporum species complex</taxon>
    </lineage>
</organism>
<gene>
    <name evidence="1" type="ORF">FOXG_17933</name>
</gene>
<dbReference type="Proteomes" id="UP000009097">
    <property type="component" value="Unassembled WGS sequence"/>
</dbReference>
<protein>
    <submittedName>
        <fullName evidence="1">Uncharacterized protein</fullName>
    </submittedName>
</protein>
<evidence type="ECO:0000313" key="2">
    <source>
        <dbReference type="Proteomes" id="UP000009097"/>
    </source>
</evidence>
<dbReference type="EMBL" id="DS231696">
    <property type="protein sequence ID" value="KNA94907.1"/>
    <property type="molecule type" value="Genomic_DNA"/>
</dbReference>
<dbReference type="RefSeq" id="XP_018232953.1">
    <property type="nucleotide sequence ID" value="XM_018397950.1"/>
</dbReference>
<evidence type="ECO:0000313" key="1">
    <source>
        <dbReference type="EMBL" id="KNA94907.1"/>
    </source>
</evidence>
<accession>A0A0J9U7V4</accession>
<name>A0A0J9U7V4_FUSO4</name>
<dbReference type="KEGG" id="fox:FOXG_17933"/>
<proteinExistence type="predicted"/>
<dbReference type="GeneID" id="28958639"/>